<keyword evidence="3" id="KW-1185">Reference proteome</keyword>
<accession>A0ABU4LJ31</accession>
<evidence type="ECO:0000256" key="1">
    <source>
        <dbReference type="SAM" id="SignalP"/>
    </source>
</evidence>
<dbReference type="PANTHER" id="PTHR47197:SF3">
    <property type="entry name" value="DIHYDRO-HEME D1 DEHYDROGENASE"/>
    <property type="match status" value="1"/>
</dbReference>
<organism evidence="2 3">
    <name type="scientific">Streptomyces griseiscabiei</name>
    <dbReference type="NCBI Taxonomy" id="2993540"/>
    <lineage>
        <taxon>Bacteria</taxon>
        <taxon>Bacillati</taxon>
        <taxon>Actinomycetota</taxon>
        <taxon>Actinomycetes</taxon>
        <taxon>Kitasatosporales</taxon>
        <taxon>Streptomycetaceae</taxon>
        <taxon>Streptomyces</taxon>
    </lineage>
</organism>
<dbReference type="InterPro" id="IPR011045">
    <property type="entry name" value="N2O_reductase_N"/>
</dbReference>
<feature type="chain" id="PRO_5046118568" evidence="1">
    <location>
        <begin position="21"/>
        <end position="662"/>
    </location>
</feature>
<feature type="signal peptide" evidence="1">
    <location>
        <begin position="1"/>
        <end position="20"/>
    </location>
</feature>
<dbReference type="Proteomes" id="UP001271723">
    <property type="component" value="Unassembled WGS sequence"/>
</dbReference>
<reference evidence="2 3" key="1">
    <citation type="journal article" date="2023" name="Microb. Genom.">
        <title>Mesoterricola silvestris gen. nov., sp. nov., Mesoterricola sediminis sp. nov., Geothrix oryzae sp. nov., Geothrix edaphica sp. nov., Geothrix rubra sp. nov., and Geothrix limicola sp. nov., six novel members of Acidobacteriota isolated from soils.</title>
        <authorList>
            <person name="Weisberg A.J."/>
            <person name="Pearce E."/>
            <person name="Kramer C.G."/>
            <person name="Chang J.H."/>
            <person name="Clarke C.R."/>
        </authorList>
    </citation>
    <scope>NUCLEOTIDE SEQUENCE [LARGE SCALE GENOMIC DNA]</scope>
    <source>
        <strain evidence="2 3">NRRL_B-2795</strain>
    </source>
</reference>
<dbReference type="InterPro" id="IPR051200">
    <property type="entry name" value="Host-pathogen_enzymatic-act"/>
</dbReference>
<dbReference type="RefSeq" id="WP_086762775.1">
    <property type="nucleotide sequence ID" value="NZ_JARAVY010000034.1"/>
</dbReference>
<keyword evidence="1" id="KW-0732">Signal</keyword>
<dbReference type="InterPro" id="IPR015943">
    <property type="entry name" value="WD40/YVTN_repeat-like_dom_sf"/>
</dbReference>
<evidence type="ECO:0000313" key="2">
    <source>
        <dbReference type="EMBL" id="MDX2915809.1"/>
    </source>
</evidence>
<dbReference type="Gene3D" id="2.130.10.10">
    <property type="entry name" value="YVTN repeat-like/Quinoprotein amine dehydrogenase"/>
    <property type="match status" value="2"/>
</dbReference>
<dbReference type="EMBL" id="JARAVY010000034">
    <property type="protein sequence ID" value="MDX2915809.1"/>
    <property type="molecule type" value="Genomic_DNA"/>
</dbReference>
<comment type="caution">
    <text evidence="2">The sequence shown here is derived from an EMBL/GenBank/DDBJ whole genome shotgun (WGS) entry which is preliminary data.</text>
</comment>
<sequence>MRTLPAATALAVLFSSAALAVAPTASADGARILPVKSAGDIVVDGVHQRVFISSPYDGKVVATDYSGTVVGTVASLPGVEGLQLSADSTTVYAAVPGADTIAAIDTASVKESARYATGEGTDPAHLALAGGKLWFGYGNADHGDIGSLDLSGAEPVVTLAQDTATDHQGAPRLAATPGAPNLLAAASPEYYGSWLTVYDVSTGTATRTAAHDGSSSNLGSTADLAFTPDGSRLITANPGDEHTVWQTSDLTEVGAYKTEYHPEAVAIAGDGTVAAGSSGTYDPGLFVFKPGATTPVRSYEFPSTGSSSGNDALGDENLAWEPGPGAGRLFGVTHNIDSEYTLRVFTDPTKSKPALTVTAPATATRAKALTVSGTLTATVPLPAGTPLTVTRTDLESPKGKSLGTKTLGAGGKFSFKDTPPAGGKVTYKVTYAGDAEHTAASASAKVEVSRATPTLSLDKNRKTYAYGADVKFTAHLGKTHKNRKVEIWADPYGSDKPNRLVKSGTVNSKGDLSVTVDLRRDTKLSAKFTGDARYKAKTVTNTVYTKVAISSSISGHYKTKSVWGQKYHYVRKSKDPVLKTSMTYYEGRKHRLQLEYRYDGRWYDAGSEYFPLGTAGRSDVTLTGTPTTDIRFRFRSEYHDTTSGDNVNTTTYGPWKYFIFTK</sequence>
<proteinExistence type="predicted"/>
<evidence type="ECO:0000313" key="3">
    <source>
        <dbReference type="Proteomes" id="UP001271723"/>
    </source>
</evidence>
<protein>
    <submittedName>
        <fullName evidence="2">Ig-like domain repeat protein</fullName>
    </submittedName>
</protein>
<dbReference type="SUPFAM" id="SSF50974">
    <property type="entry name" value="Nitrous oxide reductase, N-terminal domain"/>
    <property type="match status" value="1"/>
</dbReference>
<gene>
    <name evidence="2" type="ORF">PV517_44965</name>
</gene>
<name>A0ABU4LJ31_9ACTN</name>
<dbReference type="PANTHER" id="PTHR47197">
    <property type="entry name" value="PROTEIN NIRF"/>
    <property type="match status" value="1"/>
</dbReference>